<dbReference type="SUPFAM" id="SSF52096">
    <property type="entry name" value="ClpP/crotonase"/>
    <property type="match status" value="1"/>
</dbReference>
<keyword evidence="6" id="KW-0472">Membrane</keyword>
<dbReference type="CDD" id="cd07560">
    <property type="entry name" value="Peptidase_S41_CPP"/>
    <property type="match status" value="1"/>
</dbReference>
<dbReference type="GO" id="GO:0004175">
    <property type="term" value="F:endopeptidase activity"/>
    <property type="evidence" value="ECO:0007669"/>
    <property type="project" value="TreeGrafter"/>
</dbReference>
<feature type="transmembrane region" description="Helical" evidence="6">
    <location>
        <begin position="23"/>
        <end position="42"/>
    </location>
</feature>
<dbReference type="Pfam" id="PF22694">
    <property type="entry name" value="CtpB_N-like"/>
    <property type="match status" value="1"/>
</dbReference>
<keyword evidence="2 5" id="KW-0645">Protease</keyword>
<gene>
    <name evidence="8" type="ORF">UU29_C0007G0072</name>
</gene>
<dbReference type="InterPro" id="IPR036034">
    <property type="entry name" value="PDZ_sf"/>
</dbReference>
<evidence type="ECO:0000256" key="5">
    <source>
        <dbReference type="RuleBase" id="RU004404"/>
    </source>
</evidence>
<dbReference type="Proteomes" id="UP000034601">
    <property type="component" value="Unassembled WGS sequence"/>
</dbReference>
<reference evidence="8 9" key="1">
    <citation type="journal article" date="2015" name="Nature">
        <title>rRNA introns, odd ribosomes, and small enigmatic genomes across a large radiation of phyla.</title>
        <authorList>
            <person name="Brown C.T."/>
            <person name="Hug L.A."/>
            <person name="Thomas B.C."/>
            <person name="Sharon I."/>
            <person name="Castelle C.J."/>
            <person name="Singh A."/>
            <person name="Wilkins M.J."/>
            <person name="Williams K.H."/>
            <person name="Banfield J.F."/>
        </authorList>
    </citation>
    <scope>NUCLEOTIDE SEQUENCE [LARGE SCALE GENOMIC DNA]</scope>
</reference>
<dbReference type="PANTHER" id="PTHR32060:SF30">
    <property type="entry name" value="CARBOXY-TERMINAL PROCESSING PROTEASE CTPA"/>
    <property type="match status" value="1"/>
</dbReference>
<name>A0A0G0X6F0_9BACT</name>
<accession>A0A0G0X6F0</accession>
<evidence type="ECO:0000256" key="3">
    <source>
        <dbReference type="ARBA" id="ARBA00022801"/>
    </source>
</evidence>
<dbReference type="GO" id="GO:0008236">
    <property type="term" value="F:serine-type peptidase activity"/>
    <property type="evidence" value="ECO:0007669"/>
    <property type="project" value="UniProtKB-KW"/>
</dbReference>
<dbReference type="SMART" id="SM00245">
    <property type="entry name" value="TSPc"/>
    <property type="match status" value="1"/>
</dbReference>
<dbReference type="GO" id="GO:0030288">
    <property type="term" value="C:outer membrane-bounded periplasmic space"/>
    <property type="evidence" value="ECO:0007669"/>
    <property type="project" value="TreeGrafter"/>
</dbReference>
<dbReference type="SUPFAM" id="SSF50156">
    <property type="entry name" value="PDZ domain-like"/>
    <property type="match status" value="1"/>
</dbReference>
<dbReference type="SMART" id="SM00228">
    <property type="entry name" value="PDZ"/>
    <property type="match status" value="1"/>
</dbReference>
<keyword evidence="6" id="KW-0812">Transmembrane</keyword>
<evidence type="ECO:0000256" key="2">
    <source>
        <dbReference type="ARBA" id="ARBA00022670"/>
    </source>
</evidence>
<sequence>MKEINQPSDNQASSGWRGVLSKLNAGSLIIVLLAFVLGWQLGHRDYTLSFQSYKPKITVLNEQPPAQNVNLDFKLFWQTWDLVSQKYIDKKAIDPQKLYYGAIQGMVSAVGDPYTVFLPPQAQKTAKEQLGGSFEGVGIQLGYNKDKRLVVIAPLKDTPADRAGVKAGDLILQVDGKDTTTLSLPEAVGLIRGLKGSTVSLELLGEKEQKSKEVKLIRDTIIVKTVEFEAKNTKNGQKVGYLRLSGFGEKTKSEWDEAVSGLLAASVSGVIVDVRNNPGGFLEAAVYISSEFLDGGKVVLQEDAKGVRQEQGVIRSGKILRLPLVVLINKGSASASEILAGAIQDRGRGTLVGEQSFGKGTIQTAEDLPQETGIHITTAKWLTPGGRWIHDTGLTPDTAVKMEDEEDAATEQKDPQLEAALEILDRKI</sequence>
<dbReference type="AlphaFoldDB" id="A0A0G0X6F0"/>
<comment type="caution">
    <text evidence="8">The sequence shown here is derived from an EMBL/GenBank/DDBJ whole genome shotgun (WGS) entry which is preliminary data.</text>
</comment>
<evidence type="ECO:0000256" key="4">
    <source>
        <dbReference type="ARBA" id="ARBA00022825"/>
    </source>
</evidence>
<evidence type="ECO:0000313" key="9">
    <source>
        <dbReference type="Proteomes" id="UP000034601"/>
    </source>
</evidence>
<dbReference type="InterPro" id="IPR004447">
    <property type="entry name" value="Peptidase_S41A"/>
</dbReference>
<dbReference type="PROSITE" id="PS50106">
    <property type="entry name" value="PDZ"/>
    <property type="match status" value="1"/>
</dbReference>
<dbReference type="FunFam" id="2.30.42.10:FF:000063">
    <property type="entry name" value="Peptidase, S41 family"/>
    <property type="match status" value="1"/>
</dbReference>
<dbReference type="InterPro" id="IPR005151">
    <property type="entry name" value="Tail-specific_protease"/>
</dbReference>
<dbReference type="PATRIC" id="fig|1618424.3.peg.479"/>
<dbReference type="PANTHER" id="PTHR32060">
    <property type="entry name" value="TAIL-SPECIFIC PROTEASE"/>
    <property type="match status" value="1"/>
</dbReference>
<feature type="domain" description="PDZ" evidence="7">
    <location>
        <begin position="115"/>
        <end position="192"/>
    </location>
</feature>
<protein>
    <submittedName>
        <fullName evidence="8">Carboxyl-terminal protease</fullName>
    </submittedName>
</protein>
<evidence type="ECO:0000313" key="8">
    <source>
        <dbReference type="EMBL" id="KKR83202.1"/>
    </source>
</evidence>
<dbReference type="InterPro" id="IPR001478">
    <property type="entry name" value="PDZ"/>
</dbReference>
<dbReference type="InterPro" id="IPR029045">
    <property type="entry name" value="ClpP/crotonase-like_dom_sf"/>
</dbReference>
<dbReference type="InterPro" id="IPR055210">
    <property type="entry name" value="CtpA/B_N"/>
</dbReference>
<keyword evidence="4 5" id="KW-0720">Serine protease</keyword>
<dbReference type="EMBL" id="LCAB01000007">
    <property type="protein sequence ID" value="KKR83202.1"/>
    <property type="molecule type" value="Genomic_DNA"/>
</dbReference>
<dbReference type="Gene3D" id="3.30.750.44">
    <property type="match status" value="1"/>
</dbReference>
<dbReference type="GO" id="GO:0007165">
    <property type="term" value="P:signal transduction"/>
    <property type="evidence" value="ECO:0007669"/>
    <property type="project" value="TreeGrafter"/>
</dbReference>
<proteinExistence type="inferred from homology"/>
<dbReference type="CDD" id="cd06782">
    <property type="entry name" value="cpPDZ_CPP-like"/>
    <property type="match status" value="1"/>
</dbReference>
<dbReference type="InterPro" id="IPR041489">
    <property type="entry name" value="PDZ_6"/>
</dbReference>
<keyword evidence="3 5" id="KW-0378">Hydrolase</keyword>
<organism evidence="8 9">
    <name type="scientific">Candidatus Daviesbacteria bacterium GW2011_GWA2_40_9</name>
    <dbReference type="NCBI Taxonomy" id="1618424"/>
    <lineage>
        <taxon>Bacteria</taxon>
        <taxon>Candidatus Daviesiibacteriota</taxon>
    </lineage>
</organism>
<dbReference type="Pfam" id="PF17820">
    <property type="entry name" value="PDZ_6"/>
    <property type="match status" value="1"/>
</dbReference>
<dbReference type="NCBIfam" id="TIGR00225">
    <property type="entry name" value="prc"/>
    <property type="match status" value="1"/>
</dbReference>
<dbReference type="Gene3D" id="2.30.42.10">
    <property type="match status" value="1"/>
</dbReference>
<keyword evidence="6" id="KW-1133">Transmembrane helix</keyword>
<dbReference type="Gene3D" id="3.90.226.10">
    <property type="entry name" value="2-enoyl-CoA Hydratase, Chain A, domain 1"/>
    <property type="match status" value="1"/>
</dbReference>
<evidence type="ECO:0000259" key="7">
    <source>
        <dbReference type="PROSITE" id="PS50106"/>
    </source>
</evidence>
<dbReference type="Pfam" id="PF03572">
    <property type="entry name" value="Peptidase_S41"/>
    <property type="match status" value="1"/>
</dbReference>
<evidence type="ECO:0000256" key="6">
    <source>
        <dbReference type="SAM" id="Phobius"/>
    </source>
</evidence>
<comment type="similarity">
    <text evidence="1 5">Belongs to the peptidase S41A family.</text>
</comment>
<evidence type="ECO:0000256" key="1">
    <source>
        <dbReference type="ARBA" id="ARBA00009179"/>
    </source>
</evidence>
<dbReference type="GO" id="GO:0006508">
    <property type="term" value="P:proteolysis"/>
    <property type="evidence" value="ECO:0007669"/>
    <property type="project" value="UniProtKB-KW"/>
</dbReference>